<dbReference type="AlphaFoldDB" id="A0A2M7BD14"/>
<dbReference type="EMBL" id="PEVC01000036">
    <property type="protein sequence ID" value="PIV00987.1"/>
    <property type="molecule type" value="Genomic_DNA"/>
</dbReference>
<keyword evidence="1" id="KW-0472">Membrane</keyword>
<accession>A0A2M7BD14</accession>
<protein>
    <submittedName>
        <fullName evidence="2">Uncharacterized protein</fullName>
    </submittedName>
</protein>
<reference evidence="3" key="1">
    <citation type="submission" date="2017-09" db="EMBL/GenBank/DDBJ databases">
        <title>Depth-based differentiation of microbial function through sediment-hosted aquifers and enrichment of novel symbionts in the deep terrestrial subsurface.</title>
        <authorList>
            <person name="Probst A.J."/>
            <person name="Ladd B."/>
            <person name="Jarett J.K."/>
            <person name="Geller-Mcgrath D.E."/>
            <person name="Sieber C.M.K."/>
            <person name="Emerson J.B."/>
            <person name="Anantharaman K."/>
            <person name="Thomas B.C."/>
            <person name="Malmstrom R."/>
            <person name="Stieglmeier M."/>
            <person name="Klingl A."/>
            <person name="Woyke T."/>
            <person name="Ryan C.M."/>
            <person name="Banfield J.F."/>
        </authorList>
    </citation>
    <scope>NUCLEOTIDE SEQUENCE [LARGE SCALE GENOMIC DNA]</scope>
</reference>
<sequence length="63" mass="7340">MARKAKRHSAKAPKWPIVNFTKFKFKPEFSPFCRLLLFWEFVLCGLCVFGAAVLLLLKLVNRL</sequence>
<gene>
    <name evidence="2" type="ORF">COS54_01840</name>
</gene>
<organism evidence="2 3">
    <name type="scientific">Candidatus Shapirobacteria bacterium CG03_land_8_20_14_0_80_39_12</name>
    <dbReference type="NCBI Taxonomy" id="1974879"/>
    <lineage>
        <taxon>Bacteria</taxon>
        <taxon>Candidatus Shapironibacteriota</taxon>
    </lineage>
</organism>
<evidence type="ECO:0000256" key="1">
    <source>
        <dbReference type="SAM" id="Phobius"/>
    </source>
</evidence>
<feature type="transmembrane region" description="Helical" evidence="1">
    <location>
        <begin position="36"/>
        <end position="57"/>
    </location>
</feature>
<keyword evidence="1" id="KW-0812">Transmembrane</keyword>
<evidence type="ECO:0000313" key="3">
    <source>
        <dbReference type="Proteomes" id="UP000229631"/>
    </source>
</evidence>
<dbReference type="Proteomes" id="UP000229631">
    <property type="component" value="Unassembled WGS sequence"/>
</dbReference>
<name>A0A2M7BD14_9BACT</name>
<evidence type="ECO:0000313" key="2">
    <source>
        <dbReference type="EMBL" id="PIV00987.1"/>
    </source>
</evidence>
<proteinExistence type="predicted"/>
<comment type="caution">
    <text evidence="2">The sequence shown here is derived from an EMBL/GenBank/DDBJ whole genome shotgun (WGS) entry which is preliminary data.</text>
</comment>
<keyword evidence="1" id="KW-1133">Transmembrane helix</keyword>